<feature type="region of interest" description="Disordered" evidence="6">
    <location>
        <begin position="1"/>
        <end position="47"/>
    </location>
</feature>
<evidence type="ECO:0000256" key="2">
    <source>
        <dbReference type="ARBA" id="ARBA00022679"/>
    </source>
</evidence>
<keyword evidence="1" id="KW-0723">Serine/threonine-protein kinase</keyword>
<dbReference type="SUPFAM" id="SSF56112">
    <property type="entry name" value="Protein kinase-like (PK-like)"/>
    <property type="match status" value="1"/>
</dbReference>
<dbReference type="InterPro" id="IPR027084">
    <property type="entry name" value="Mps1_cat"/>
</dbReference>
<dbReference type="GO" id="GO:0007094">
    <property type="term" value="P:mitotic spindle assembly checkpoint signaling"/>
    <property type="evidence" value="ECO:0007669"/>
    <property type="project" value="TreeGrafter"/>
</dbReference>
<organism evidence="8">
    <name type="scientific">Blastocystis hominis</name>
    <dbReference type="NCBI Taxonomy" id="12968"/>
    <lineage>
        <taxon>Eukaryota</taxon>
        <taxon>Sar</taxon>
        <taxon>Stramenopiles</taxon>
        <taxon>Bigyra</taxon>
        <taxon>Opalozoa</taxon>
        <taxon>Opalinata</taxon>
        <taxon>Blastocystidae</taxon>
        <taxon>Blastocystis</taxon>
    </lineage>
</organism>
<dbReference type="FunFam" id="1.10.510.10:FF:000224">
    <property type="entry name" value="serine/threonine-protein kinase mph1 isoform X1"/>
    <property type="match status" value="1"/>
</dbReference>
<dbReference type="Gene3D" id="3.30.200.20">
    <property type="entry name" value="Phosphorylase Kinase, domain 1"/>
    <property type="match status" value="1"/>
</dbReference>
<name>D8MB93_BLAHO</name>
<sequence length="446" mass="50647">MTRQSLDVRRKSTPPSRRTTVQPQENMKAFISKKRPFPETNKSGANQEYKIQHGEENEDLRKNGPSSNSSTFEIIYIKDKRYIVLDIVGSGSSCKVYKVVTEDNDVLALKQVDLSSLAKSVADDYINEVHLLQKLHGSPGIIKLVDYELNQHQQRLNILLEYGETDLKSFLLEKQTSLDMNRIRLLWQQMLTSVNSIRELGIVHSDLKPANFLFVQGELKLIDFGIARAIAPESTSIIRDTQMGTWNYISPEALMETGDGKGGRGIRIGCSCDVWSLGCILYQMVYGKSPFQDIQMPQKLLSIANDEYKIDFPKIDNPWLLDVLKLCLQRNPKKRPTISSLLQHPFLQPQGEQAMQVFQAAALGNDNMQDVVRQILQTTEDPMWEEEGFVEAVCHELAKQCVESSRVSFLEALDRKLIPTDVIDVRSGRSTKQIITNHFIITSKCQ</sequence>
<dbReference type="SMART" id="SM00220">
    <property type="entry name" value="S_TKc"/>
    <property type="match status" value="1"/>
</dbReference>
<dbReference type="Proteomes" id="UP000008312">
    <property type="component" value="Unassembled WGS sequence"/>
</dbReference>
<reference evidence="8" key="1">
    <citation type="submission" date="2010-02" db="EMBL/GenBank/DDBJ databases">
        <title>Sequencing and annotation of the Blastocystis hominis genome.</title>
        <authorList>
            <person name="Wincker P."/>
        </authorList>
    </citation>
    <scope>NUCLEOTIDE SEQUENCE</scope>
    <source>
        <strain evidence="8">Singapore isolate B</strain>
    </source>
</reference>
<evidence type="ECO:0000256" key="6">
    <source>
        <dbReference type="SAM" id="MobiDB-lite"/>
    </source>
</evidence>
<dbReference type="GO" id="GO:0098813">
    <property type="term" value="P:nuclear chromosome segregation"/>
    <property type="evidence" value="ECO:0007669"/>
    <property type="project" value="UniProtKB-ARBA"/>
</dbReference>
<dbReference type="GO" id="GO:0005634">
    <property type="term" value="C:nucleus"/>
    <property type="evidence" value="ECO:0007669"/>
    <property type="project" value="TreeGrafter"/>
</dbReference>
<evidence type="ECO:0000256" key="3">
    <source>
        <dbReference type="ARBA" id="ARBA00022741"/>
    </source>
</evidence>
<dbReference type="GO" id="GO:0034501">
    <property type="term" value="P:protein localization to kinetochore"/>
    <property type="evidence" value="ECO:0007669"/>
    <property type="project" value="TreeGrafter"/>
</dbReference>
<dbReference type="AlphaFoldDB" id="D8MB93"/>
<keyword evidence="3" id="KW-0547">Nucleotide-binding</keyword>
<evidence type="ECO:0000256" key="5">
    <source>
        <dbReference type="ARBA" id="ARBA00022840"/>
    </source>
</evidence>
<dbReference type="InterPro" id="IPR000719">
    <property type="entry name" value="Prot_kinase_dom"/>
</dbReference>
<keyword evidence="9" id="KW-1185">Reference proteome</keyword>
<dbReference type="OMA" id="QKMRAIP"/>
<gene>
    <name evidence="8" type="ORF">GSBLH_T00004948001</name>
</gene>
<evidence type="ECO:0000256" key="1">
    <source>
        <dbReference type="ARBA" id="ARBA00022527"/>
    </source>
</evidence>
<dbReference type="PROSITE" id="PS50011">
    <property type="entry name" value="PROTEIN_KINASE_DOM"/>
    <property type="match status" value="1"/>
</dbReference>
<dbReference type="GO" id="GO:0004712">
    <property type="term" value="F:protein serine/threonine/tyrosine kinase activity"/>
    <property type="evidence" value="ECO:0007669"/>
    <property type="project" value="TreeGrafter"/>
</dbReference>
<feature type="domain" description="Protein kinase" evidence="7">
    <location>
        <begin position="82"/>
        <end position="347"/>
    </location>
</feature>
<dbReference type="GO" id="GO:0005524">
    <property type="term" value="F:ATP binding"/>
    <property type="evidence" value="ECO:0007669"/>
    <property type="project" value="UniProtKB-KW"/>
</dbReference>
<protein>
    <recommendedName>
        <fullName evidence="7">Protein kinase domain-containing protein</fullName>
    </recommendedName>
</protein>
<dbReference type="OrthoDB" id="20524at2759"/>
<evidence type="ECO:0000256" key="4">
    <source>
        <dbReference type="ARBA" id="ARBA00022777"/>
    </source>
</evidence>
<dbReference type="EMBL" id="FN668691">
    <property type="protein sequence ID" value="CBK25332.2"/>
    <property type="molecule type" value="Genomic_DNA"/>
</dbReference>
<dbReference type="GO" id="GO:0000776">
    <property type="term" value="C:kinetochore"/>
    <property type="evidence" value="ECO:0007669"/>
    <property type="project" value="TreeGrafter"/>
</dbReference>
<dbReference type="InterPro" id="IPR008271">
    <property type="entry name" value="Ser/Thr_kinase_AS"/>
</dbReference>
<dbReference type="PROSITE" id="PS00108">
    <property type="entry name" value="PROTEIN_KINASE_ST"/>
    <property type="match status" value="1"/>
</dbReference>
<dbReference type="Gene3D" id="1.10.510.10">
    <property type="entry name" value="Transferase(Phosphotransferase) domain 1"/>
    <property type="match status" value="1"/>
</dbReference>
<dbReference type="InterPro" id="IPR011009">
    <property type="entry name" value="Kinase-like_dom_sf"/>
</dbReference>
<evidence type="ECO:0000313" key="8">
    <source>
        <dbReference type="EMBL" id="CBK25332.2"/>
    </source>
</evidence>
<dbReference type="GeneID" id="24921936"/>
<keyword evidence="4" id="KW-0418">Kinase</keyword>
<dbReference type="FunFam" id="3.30.200.20:FF:000131">
    <property type="entry name" value="Dual specificity protein kinase TTK"/>
    <property type="match status" value="1"/>
</dbReference>
<dbReference type="GO" id="GO:0004674">
    <property type="term" value="F:protein serine/threonine kinase activity"/>
    <property type="evidence" value="ECO:0007669"/>
    <property type="project" value="UniProtKB-KW"/>
</dbReference>
<keyword evidence="2" id="KW-0808">Transferase</keyword>
<dbReference type="PANTHER" id="PTHR22974:SF21">
    <property type="entry name" value="DUAL SPECIFICITY PROTEIN KINASE TTK"/>
    <property type="match status" value="1"/>
</dbReference>
<dbReference type="Pfam" id="PF00069">
    <property type="entry name" value="Pkinase"/>
    <property type="match status" value="1"/>
</dbReference>
<dbReference type="PANTHER" id="PTHR22974">
    <property type="entry name" value="MIXED LINEAGE PROTEIN KINASE"/>
    <property type="match status" value="1"/>
</dbReference>
<feature type="compositionally biased region" description="Basic and acidic residues" evidence="6">
    <location>
        <begin position="1"/>
        <end position="10"/>
    </location>
</feature>
<dbReference type="GO" id="GO:0033316">
    <property type="term" value="P:meiotic spindle assembly checkpoint signaling"/>
    <property type="evidence" value="ECO:0007669"/>
    <property type="project" value="TreeGrafter"/>
</dbReference>
<evidence type="ECO:0000313" key="9">
    <source>
        <dbReference type="Proteomes" id="UP000008312"/>
    </source>
</evidence>
<keyword evidence="5" id="KW-0067">ATP-binding</keyword>
<dbReference type="InParanoid" id="D8MB93"/>
<dbReference type="CDD" id="cd14131">
    <property type="entry name" value="PKc_Mps1"/>
    <property type="match status" value="1"/>
</dbReference>
<proteinExistence type="predicted"/>
<evidence type="ECO:0000259" key="7">
    <source>
        <dbReference type="PROSITE" id="PS50011"/>
    </source>
</evidence>
<dbReference type="RefSeq" id="XP_012899380.1">
    <property type="nucleotide sequence ID" value="XM_013043926.1"/>
</dbReference>
<accession>D8MB93</accession>